<name>A0A370WZE6_9GAMM</name>
<evidence type="ECO:0000313" key="2">
    <source>
        <dbReference type="EMBL" id="RDS81533.1"/>
    </source>
</evidence>
<dbReference type="PANTHER" id="PTHR43305:SF1">
    <property type="entry name" value="FAMILY N-ACETYLTRANSFERASE, PUTATIVE (AFU_ORTHOLOGUE AFUA_2G01380)-RELATED"/>
    <property type="match status" value="1"/>
</dbReference>
<dbReference type="Gene3D" id="3.40.630.30">
    <property type="match status" value="1"/>
</dbReference>
<protein>
    <submittedName>
        <fullName evidence="2">GNAT family N-acetyltransferase</fullName>
    </submittedName>
</protein>
<dbReference type="PANTHER" id="PTHR43305">
    <property type="entry name" value="FAMILY N-ACETYLTRANSFERASE, PUTATIVE (AFU_ORTHOLOGUE AFUA_2G01380)-RELATED"/>
    <property type="match status" value="1"/>
</dbReference>
<dbReference type="Pfam" id="PF00583">
    <property type="entry name" value="Acetyltransf_1"/>
    <property type="match status" value="1"/>
</dbReference>
<keyword evidence="2" id="KW-0808">Transferase</keyword>
<sequence length="160" mass="17735">MTPADVLLKQAASPELIAQARELFLEYADAIGTNLEYQGFSAELDALPNPYIPPRGALLLADVGAELAGCVALRPLNKDVGEMKRLYVRSNYRKLRLGQRLVEAIIETARAAGYRELRLDTLPTMVAAQALYRRLGFIEIPPYNDTHLPGTRFYSLTLAT</sequence>
<dbReference type="InterPro" id="IPR052777">
    <property type="entry name" value="Acetyltransferase_Enz"/>
</dbReference>
<dbReference type="PROSITE" id="PS51186">
    <property type="entry name" value="GNAT"/>
    <property type="match status" value="1"/>
</dbReference>
<dbReference type="InterPro" id="IPR016181">
    <property type="entry name" value="Acyl_CoA_acyltransferase"/>
</dbReference>
<reference evidence="2 3" key="1">
    <citation type="submission" date="2018-07" db="EMBL/GenBank/DDBJ databases">
        <title>Dyella monticola sp. nov. and Dyella psychrodurans sp. nov. isolated from monsoon evergreen broad-leaved forest soil of Dinghu Mountain, China.</title>
        <authorList>
            <person name="Gao Z."/>
            <person name="Qiu L."/>
        </authorList>
    </citation>
    <scope>NUCLEOTIDE SEQUENCE [LARGE SCALE GENOMIC DNA]</scope>
    <source>
        <strain evidence="2 3">4MSK11</strain>
    </source>
</reference>
<dbReference type="EMBL" id="QRBF01000007">
    <property type="protein sequence ID" value="RDS81533.1"/>
    <property type="molecule type" value="Genomic_DNA"/>
</dbReference>
<dbReference type="GO" id="GO:0016747">
    <property type="term" value="F:acyltransferase activity, transferring groups other than amino-acyl groups"/>
    <property type="evidence" value="ECO:0007669"/>
    <property type="project" value="InterPro"/>
</dbReference>
<accession>A0A370WZE6</accession>
<dbReference type="AlphaFoldDB" id="A0A370WZE6"/>
<comment type="caution">
    <text evidence="2">The sequence shown here is derived from an EMBL/GenBank/DDBJ whole genome shotgun (WGS) entry which is preliminary data.</text>
</comment>
<dbReference type="OrthoDB" id="9805924at2"/>
<dbReference type="CDD" id="cd04301">
    <property type="entry name" value="NAT_SF"/>
    <property type="match status" value="1"/>
</dbReference>
<evidence type="ECO:0000259" key="1">
    <source>
        <dbReference type="PROSITE" id="PS51186"/>
    </source>
</evidence>
<dbReference type="SUPFAM" id="SSF55729">
    <property type="entry name" value="Acyl-CoA N-acyltransferases (Nat)"/>
    <property type="match status" value="1"/>
</dbReference>
<organism evidence="2 3">
    <name type="scientific">Dyella psychrodurans</name>
    <dbReference type="NCBI Taxonomy" id="1927960"/>
    <lineage>
        <taxon>Bacteria</taxon>
        <taxon>Pseudomonadati</taxon>
        <taxon>Pseudomonadota</taxon>
        <taxon>Gammaproteobacteria</taxon>
        <taxon>Lysobacterales</taxon>
        <taxon>Rhodanobacteraceae</taxon>
        <taxon>Dyella</taxon>
    </lineage>
</organism>
<gene>
    <name evidence="2" type="ORF">DWU99_17200</name>
</gene>
<evidence type="ECO:0000313" key="3">
    <source>
        <dbReference type="Proteomes" id="UP000255334"/>
    </source>
</evidence>
<dbReference type="Proteomes" id="UP000255334">
    <property type="component" value="Unassembled WGS sequence"/>
</dbReference>
<proteinExistence type="predicted"/>
<feature type="domain" description="N-acetyltransferase" evidence="1">
    <location>
        <begin position="6"/>
        <end position="159"/>
    </location>
</feature>
<dbReference type="InterPro" id="IPR000182">
    <property type="entry name" value="GNAT_dom"/>
</dbReference>
<keyword evidence="3" id="KW-1185">Reference proteome</keyword>